<dbReference type="AlphaFoldDB" id="A0A9P5NPL5"/>
<evidence type="ECO:0000259" key="1">
    <source>
        <dbReference type="Pfam" id="PF12697"/>
    </source>
</evidence>
<sequence length="318" mass="34321">MTSFTSQNSNVTQDLVQGQKTFTATYKIWSLLCLPSGAKPSTVEFAVHGINFDHSYWNFGGEGSQYNYVDAAVGAGHAVFIYDRLGISESSKPDGIKEVQENIEIEVAAELIKYIRRGATGIPFQQIVGIGHSLGSLQLAGVAAKYGNLLNATVLTGFTPFTGAFNTAMAAFGLTIASVQNPSRFKSLESSYLATGTISNDQQPFFLFPFFDPNVLRSASETKQTSTIGEYLTLGANVASNYTNPVLVVTGDKDYIFCGGDCYQPFAGFDNLVLSAKVLFPNVAKFNYSIPANTGHAANLHFGSQNVFKTIQAWISEL</sequence>
<evidence type="ECO:0000313" key="3">
    <source>
        <dbReference type="Proteomes" id="UP000724874"/>
    </source>
</evidence>
<proteinExistence type="predicted"/>
<reference evidence="2" key="1">
    <citation type="submission" date="2020-11" db="EMBL/GenBank/DDBJ databases">
        <authorList>
            <consortium name="DOE Joint Genome Institute"/>
            <person name="Ahrendt S."/>
            <person name="Riley R."/>
            <person name="Andreopoulos W."/>
            <person name="LaButti K."/>
            <person name="Pangilinan J."/>
            <person name="Ruiz-duenas F.J."/>
            <person name="Barrasa J.M."/>
            <person name="Sanchez-Garcia M."/>
            <person name="Camarero S."/>
            <person name="Miyauchi S."/>
            <person name="Serrano A."/>
            <person name="Linde D."/>
            <person name="Babiker R."/>
            <person name="Drula E."/>
            <person name="Ayuso-Fernandez I."/>
            <person name="Pacheco R."/>
            <person name="Padilla G."/>
            <person name="Ferreira P."/>
            <person name="Barriuso J."/>
            <person name="Kellner H."/>
            <person name="Castanera R."/>
            <person name="Alfaro M."/>
            <person name="Ramirez L."/>
            <person name="Pisabarro A.G."/>
            <person name="Kuo A."/>
            <person name="Tritt A."/>
            <person name="Lipzen A."/>
            <person name="He G."/>
            <person name="Yan M."/>
            <person name="Ng V."/>
            <person name="Cullen D."/>
            <person name="Martin F."/>
            <person name="Rosso M.-N."/>
            <person name="Henrissat B."/>
            <person name="Hibbett D."/>
            <person name="Martinez A.T."/>
            <person name="Grigoriev I.V."/>
        </authorList>
    </citation>
    <scope>NUCLEOTIDE SEQUENCE</scope>
    <source>
        <strain evidence="2">AH 44721</strain>
    </source>
</reference>
<keyword evidence="3" id="KW-1185">Reference proteome</keyword>
<comment type="caution">
    <text evidence="2">The sequence shown here is derived from an EMBL/GenBank/DDBJ whole genome shotgun (WGS) entry which is preliminary data.</text>
</comment>
<accession>A0A9P5NPL5</accession>
<protein>
    <submittedName>
        <fullName evidence="2">Alpha/Beta hydrolase protein</fullName>
    </submittedName>
</protein>
<dbReference type="Proteomes" id="UP000724874">
    <property type="component" value="Unassembled WGS sequence"/>
</dbReference>
<dbReference type="SUPFAM" id="SSF53474">
    <property type="entry name" value="alpha/beta-Hydrolases"/>
    <property type="match status" value="1"/>
</dbReference>
<gene>
    <name evidence="2" type="ORF">CPB84DRAFT_1777574</name>
</gene>
<dbReference type="InterPro" id="IPR000073">
    <property type="entry name" value="AB_hydrolase_1"/>
</dbReference>
<dbReference type="OrthoDB" id="1743579at2759"/>
<dbReference type="InterPro" id="IPR029058">
    <property type="entry name" value="AB_hydrolase_fold"/>
</dbReference>
<evidence type="ECO:0000313" key="2">
    <source>
        <dbReference type="EMBL" id="KAF8901328.1"/>
    </source>
</evidence>
<dbReference type="Gene3D" id="3.40.50.1820">
    <property type="entry name" value="alpha/beta hydrolase"/>
    <property type="match status" value="1"/>
</dbReference>
<dbReference type="Pfam" id="PF12697">
    <property type="entry name" value="Abhydrolase_6"/>
    <property type="match status" value="1"/>
</dbReference>
<keyword evidence="2" id="KW-0378">Hydrolase</keyword>
<feature type="domain" description="AB hydrolase-1" evidence="1">
    <location>
        <begin position="47"/>
        <end position="265"/>
    </location>
</feature>
<organism evidence="2 3">
    <name type="scientific">Gymnopilus junonius</name>
    <name type="common">Spectacular rustgill mushroom</name>
    <name type="synonym">Gymnopilus spectabilis subsp. junonius</name>
    <dbReference type="NCBI Taxonomy" id="109634"/>
    <lineage>
        <taxon>Eukaryota</taxon>
        <taxon>Fungi</taxon>
        <taxon>Dikarya</taxon>
        <taxon>Basidiomycota</taxon>
        <taxon>Agaricomycotina</taxon>
        <taxon>Agaricomycetes</taxon>
        <taxon>Agaricomycetidae</taxon>
        <taxon>Agaricales</taxon>
        <taxon>Agaricineae</taxon>
        <taxon>Hymenogastraceae</taxon>
        <taxon>Gymnopilus</taxon>
    </lineage>
</organism>
<dbReference type="GO" id="GO:0016787">
    <property type="term" value="F:hydrolase activity"/>
    <property type="evidence" value="ECO:0007669"/>
    <property type="project" value="UniProtKB-KW"/>
</dbReference>
<dbReference type="EMBL" id="JADNYJ010000042">
    <property type="protein sequence ID" value="KAF8901328.1"/>
    <property type="molecule type" value="Genomic_DNA"/>
</dbReference>
<name>A0A9P5NPL5_GYMJU</name>